<dbReference type="InterPro" id="IPR002477">
    <property type="entry name" value="Peptidoglycan-bd-like"/>
</dbReference>
<feature type="signal peptide" evidence="3">
    <location>
        <begin position="1"/>
        <end position="26"/>
    </location>
</feature>
<evidence type="ECO:0000259" key="4">
    <source>
        <dbReference type="SMART" id="SM00646"/>
    </source>
</evidence>
<dbReference type="PANTHER" id="PTHR30404">
    <property type="entry name" value="N-ACETYLMURAMOYL-L-ALANINE AMIDASE"/>
    <property type="match status" value="1"/>
</dbReference>
<dbReference type="CDD" id="cd02696">
    <property type="entry name" value="MurNAc-LAA"/>
    <property type="match status" value="1"/>
</dbReference>
<name>A0ABQ1NUW9_9BACI</name>
<evidence type="ECO:0000313" key="5">
    <source>
        <dbReference type="EMBL" id="GGC85414.1"/>
    </source>
</evidence>
<keyword evidence="3" id="KW-0732">Signal</keyword>
<dbReference type="SUPFAM" id="SSF53187">
    <property type="entry name" value="Zn-dependent exopeptidases"/>
    <property type="match status" value="1"/>
</dbReference>
<dbReference type="Pfam" id="PF01471">
    <property type="entry name" value="PG_binding_1"/>
    <property type="match status" value="7"/>
</dbReference>
<comment type="caution">
    <text evidence="5">The sequence shown here is derived from an EMBL/GenBank/DDBJ whole genome shotgun (WGS) entry which is preliminary data.</text>
</comment>
<dbReference type="InterPro" id="IPR036365">
    <property type="entry name" value="PGBD-like_sf"/>
</dbReference>
<evidence type="ECO:0000256" key="1">
    <source>
        <dbReference type="ARBA" id="ARBA00022801"/>
    </source>
</evidence>
<dbReference type="RefSeq" id="WP_062442264.1">
    <property type="nucleotide sequence ID" value="NZ_BMCJ01000002.1"/>
</dbReference>
<dbReference type="Pfam" id="PF01520">
    <property type="entry name" value="Amidase_3"/>
    <property type="match status" value="1"/>
</dbReference>
<accession>A0ABQ1NUW9</accession>
<dbReference type="SMART" id="SM00646">
    <property type="entry name" value="Ami_3"/>
    <property type="match status" value="1"/>
</dbReference>
<feature type="region of interest" description="Disordered" evidence="2">
    <location>
        <begin position="28"/>
        <end position="175"/>
    </location>
</feature>
<dbReference type="Gene3D" id="3.40.630.40">
    <property type="entry name" value="Zn-dependent exopeptidases"/>
    <property type="match status" value="1"/>
</dbReference>
<sequence>MKLIRVITMFTALCLIFHFSPQVILASDEEKTEEANTETVEDEQANDSETEADEEGEGTDTEETTEEEADSDDIETSSDNVSEEEQKSTDENDDTTEEDTIEEQTPTDEAEDQPTYEQDDVSDHTSNEKEEKEDPAADEATAQDEEVKEEEKAEPENTDEEATTFSVQSTQHYQLGDRHPAIVEIKEKLNAIGFGGIKETELFGSFTEQRIEQFQQNYALPVNGAADDATMKKLDEVFNSSFQSGKKDDRILKLKEQLNQTQFSGITVTDYFGSFTEKRVKELQSHLNMKTNGIADALTRERLQQLANQQTMLQADEPSEFKEGDRDEAIKDMKRKLNSIGFGKILVTELYGSYTTKKVTQFQNYYGLNESGDADAETLEQIDDVYNSPFQLGERHNETSEWKEKLNEAGFGGIRVTDYFGEFTEKRVKELQRTLGLIDNGIIDNVTQAKLDELLAETSFQQGDRDSRISDMKEKLNAIGFAGITVTDYYGAFTAKRVGQFQDYYGLPETGEANQITLDKLDEVYHSPFQQGKRHEDLSGLKEKLNKLGFSGITVTDYFGSFTEKRVKEFQEFYGLKVNGIIEEYTQAKIDELYHSPLQVGKRHSALSEVKENLNALGYGGIIVSDYFGSFTEKRVKEFQRDYNLPVSGIVDPLTRETIASNVVKIFLDPGHGDHDPGGQGYGLDEKDVVLDIALRTANSLNRSYKGFNIKFSREDDTFIPLEERSEMANSWGADYFVSYHTNAWLGKGSGFETYIHDGNVSKETEKRQEDIHNYLIDRIDVGDRGMKQADYNVLRNTDMPSILLEYMFIDNLRENEMLKDSNYRTYLGEITAEAIAHSFGIGRK</sequence>
<dbReference type="Gene3D" id="1.10.101.10">
    <property type="entry name" value="PGBD-like superfamily/PGBD"/>
    <property type="match status" value="7"/>
</dbReference>
<dbReference type="PANTHER" id="PTHR30404:SF0">
    <property type="entry name" value="N-ACETYLMURAMOYL-L-ALANINE AMIDASE AMIC"/>
    <property type="match status" value="1"/>
</dbReference>
<feature type="domain" description="MurNAc-LAA" evidence="4">
    <location>
        <begin position="726"/>
        <end position="837"/>
    </location>
</feature>
<feature type="compositionally biased region" description="Acidic residues" evidence="2">
    <location>
        <begin position="30"/>
        <end position="76"/>
    </location>
</feature>
<keyword evidence="6" id="KW-1185">Reference proteome</keyword>
<gene>
    <name evidence="5" type="ORF">GCM10007216_15160</name>
</gene>
<dbReference type="EMBL" id="BMCJ01000002">
    <property type="protein sequence ID" value="GGC85414.1"/>
    <property type="molecule type" value="Genomic_DNA"/>
</dbReference>
<dbReference type="InterPro" id="IPR002508">
    <property type="entry name" value="MurNAc-LAA_cat"/>
</dbReference>
<feature type="chain" id="PRO_5047006614" description="MurNAc-LAA domain-containing protein" evidence="3">
    <location>
        <begin position="27"/>
        <end position="845"/>
    </location>
</feature>
<feature type="compositionally biased region" description="Acidic residues" evidence="2">
    <location>
        <begin position="91"/>
        <end position="120"/>
    </location>
</feature>
<keyword evidence="1" id="KW-0378">Hydrolase</keyword>
<dbReference type="Proteomes" id="UP000619534">
    <property type="component" value="Unassembled WGS sequence"/>
</dbReference>
<feature type="compositionally biased region" description="Basic and acidic residues" evidence="2">
    <location>
        <begin position="121"/>
        <end position="135"/>
    </location>
</feature>
<feature type="compositionally biased region" description="Acidic residues" evidence="2">
    <location>
        <begin position="136"/>
        <end position="148"/>
    </location>
</feature>
<dbReference type="SUPFAM" id="SSF47090">
    <property type="entry name" value="PGBD-like"/>
    <property type="match status" value="7"/>
</dbReference>
<evidence type="ECO:0000313" key="6">
    <source>
        <dbReference type="Proteomes" id="UP000619534"/>
    </source>
</evidence>
<evidence type="ECO:0000256" key="2">
    <source>
        <dbReference type="SAM" id="MobiDB-lite"/>
    </source>
</evidence>
<proteinExistence type="predicted"/>
<protein>
    <recommendedName>
        <fullName evidence="4">MurNAc-LAA domain-containing protein</fullName>
    </recommendedName>
</protein>
<dbReference type="InterPro" id="IPR050695">
    <property type="entry name" value="N-acetylmuramoyl_amidase_3"/>
</dbReference>
<reference evidence="6" key="1">
    <citation type="journal article" date="2019" name="Int. J. Syst. Evol. Microbiol.">
        <title>The Global Catalogue of Microorganisms (GCM) 10K type strain sequencing project: providing services to taxonomists for standard genome sequencing and annotation.</title>
        <authorList>
            <consortium name="The Broad Institute Genomics Platform"/>
            <consortium name="The Broad Institute Genome Sequencing Center for Infectious Disease"/>
            <person name="Wu L."/>
            <person name="Ma J."/>
        </authorList>
    </citation>
    <scope>NUCLEOTIDE SEQUENCE [LARGE SCALE GENOMIC DNA]</scope>
    <source>
        <strain evidence="6">CCM 7282</strain>
    </source>
</reference>
<evidence type="ECO:0000256" key="3">
    <source>
        <dbReference type="SAM" id="SignalP"/>
    </source>
</evidence>
<organism evidence="5 6">
    <name type="scientific">Thalassobacillus devorans</name>
    <dbReference type="NCBI Taxonomy" id="279813"/>
    <lineage>
        <taxon>Bacteria</taxon>
        <taxon>Bacillati</taxon>
        <taxon>Bacillota</taxon>
        <taxon>Bacilli</taxon>
        <taxon>Bacillales</taxon>
        <taxon>Bacillaceae</taxon>
        <taxon>Thalassobacillus</taxon>
    </lineage>
</organism>
<feature type="compositionally biased region" description="Polar residues" evidence="2">
    <location>
        <begin position="163"/>
        <end position="173"/>
    </location>
</feature>
<dbReference type="InterPro" id="IPR036366">
    <property type="entry name" value="PGBDSf"/>
</dbReference>